<dbReference type="EMBL" id="GG745346">
    <property type="protein sequence ID" value="KNE65174.1"/>
    <property type="molecule type" value="Genomic_DNA"/>
</dbReference>
<evidence type="ECO:0000313" key="5">
    <source>
        <dbReference type="Proteomes" id="UP000054350"/>
    </source>
</evidence>
<proteinExistence type="predicted"/>
<dbReference type="PANTHER" id="PTHR23030">
    <property type="entry name" value="PCD6 INTERACTING PROTEIN-RELATED"/>
    <property type="match status" value="1"/>
</dbReference>
<feature type="domain" description="BRO1" evidence="3">
    <location>
        <begin position="114"/>
        <end position="509"/>
    </location>
</feature>
<feature type="compositionally biased region" description="Low complexity" evidence="2">
    <location>
        <begin position="942"/>
        <end position="952"/>
    </location>
</feature>
<dbReference type="SMART" id="SM01041">
    <property type="entry name" value="BRO1"/>
    <property type="match status" value="1"/>
</dbReference>
<dbReference type="eggNOG" id="KOG2220">
    <property type="taxonomic scope" value="Eukaryota"/>
</dbReference>
<dbReference type="PANTHER" id="PTHR23030:SF30">
    <property type="entry name" value="TYROSINE-PROTEIN PHOSPHATASE NON-RECEPTOR TYPE 23"/>
    <property type="match status" value="1"/>
</dbReference>
<protein>
    <recommendedName>
        <fullName evidence="1">BRO domain-containing protein 1</fullName>
    </recommendedName>
</protein>
<reference evidence="4 5" key="1">
    <citation type="submission" date="2009-11" db="EMBL/GenBank/DDBJ databases">
        <title>Annotation of Allomyces macrogynus ATCC 38327.</title>
        <authorList>
            <consortium name="The Broad Institute Genome Sequencing Platform"/>
            <person name="Russ C."/>
            <person name="Cuomo C."/>
            <person name="Burger G."/>
            <person name="Gray M.W."/>
            <person name="Holland P.W.H."/>
            <person name="King N."/>
            <person name="Lang F.B.F."/>
            <person name="Roger A.J."/>
            <person name="Ruiz-Trillo I."/>
            <person name="Young S.K."/>
            <person name="Zeng Q."/>
            <person name="Gargeya S."/>
            <person name="Fitzgerald M."/>
            <person name="Haas B."/>
            <person name="Abouelleil A."/>
            <person name="Alvarado L."/>
            <person name="Arachchi H.M."/>
            <person name="Berlin A."/>
            <person name="Chapman S.B."/>
            <person name="Gearin G."/>
            <person name="Goldberg J."/>
            <person name="Griggs A."/>
            <person name="Gujja S."/>
            <person name="Hansen M."/>
            <person name="Heiman D."/>
            <person name="Howarth C."/>
            <person name="Larimer J."/>
            <person name="Lui A."/>
            <person name="MacDonald P.J.P."/>
            <person name="McCowen C."/>
            <person name="Montmayeur A."/>
            <person name="Murphy C."/>
            <person name="Neiman D."/>
            <person name="Pearson M."/>
            <person name="Priest M."/>
            <person name="Roberts A."/>
            <person name="Saif S."/>
            <person name="Shea T."/>
            <person name="Sisk P."/>
            <person name="Stolte C."/>
            <person name="Sykes S."/>
            <person name="Wortman J."/>
            <person name="Nusbaum C."/>
            <person name="Birren B."/>
        </authorList>
    </citation>
    <scope>NUCLEOTIDE SEQUENCE [LARGE SCALE GENOMIC DNA]</scope>
    <source>
        <strain evidence="4 5">ATCC 38327</strain>
    </source>
</reference>
<dbReference type="InterPro" id="IPR004328">
    <property type="entry name" value="BRO1_dom"/>
</dbReference>
<dbReference type="VEuPathDB" id="FungiDB:AMAG_10827"/>
<dbReference type="STRING" id="578462.A0A0L0SS38"/>
<dbReference type="GO" id="GO:0005768">
    <property type="term" value="C:endosome"/>
    <property type="evidence" value="ECO:0007669"/>
    <property type="project" value="TreeGrafter"/>
</dbReference>
<accession>A0A0L0SS38</accession>
<dbReference type="Gene3D" id="1.25.40.280">
    <property type="entry name" value="alix/aip1 like domains"/>
    <property type="match status" value="1"/>
</dbReference>
<dbReference type="Pfam" id="PF03097">
    <property type="entry name" value="BRO1"/>
    <property type="match status" value="1"/>
</dbReference>
<evidence type="ECO:0000256" key="1">
    <source>
        <dbReference type="ARBA" id="ARBA00041284"/>
    </source>
</evidence>
<dbReference type="InterPro" id="IPR038499">
    <property type="entry name" value="BRO1_sf"/>
</dbReference>
<sequence>MTSPTSLAPTFWEHLVETAMITAGSATGSPGNRSPIEPASTFLALPTKPNHGPATAAKRSRPPSPVRMLLKLAGKASPPTSPTGPVLSPFTSPAPAERGCSHEALGLGAGAVVPCSPLNFKETILPRLVRAALESAGKAAMLLDDVTTATLAHRYPELLPAEVTWRAIDQLRVHAGAPERSDPGLAKLFEYYSVLLLLESCFPSGASDELAVSFTWSEAFSTTDKCAKKIMTPCIQCEKAAVLFNLAAVHAQLAANQSVRTTGGIKTAALHFQTAAGILDYIRVELVPRFSTKAEKTADMSPDTLQALTELMLAQANECFWEKASTDGISDTVISQLAAQTAAHYEAVQLVGARSDTSKILHKVLNPTSSRGPRLPRDWLAHARTKALLYSAIAHSHSPHPRTEVGVGHRIARLTLAKSLVERSIKEPEQLGAILVRQCEYHHTRIAAALRSLEVENKMLGEPVPDARSLAPLRRLPDPVAAQIPFPPPELIGTRALSSIPGFDHLLLRPAHWPEWARCVCTLDEVVNQLGPQVQRLLPKCDEIMAQLRNSSSPAHGTTCGFDHGSELDLNPDKLVRSLQSLRADESVLSLAQLVASLTHASTKSRALCARAQTMLDNVKVDHFAHDPKAFSAIAVLRPRLVSLTTGVQEIAVTVARLEGALQGPEIRGAVWTEWTVDRIREVAAKMARTKGICDGQMEEPIALDELAPYLVAVRADLAKFAARIEQTHVDFSSTGSAAVTREALLQQSASGQEVVERAERLIQRATATQAQVADSVTLHQGAVEAKVALGALSRALSTLADLRSKAEYALSTTLDQQEQIEALVVECECLPGAQAVATVSSWNEPANAILALAPLSSGSDALNAPRSMELVLNADSAARPVPAASPSKPTPVLTDELLRGLDAAQTRADRAAHIDEWTAEQVELAKERKRKWKQAAAAAASAVPVTDASSSHATTHDPAAPDRSPSRLAATSMPSVHASASAPARSVRRRATSSKSRAWDRERELEHYFGQMSAPTRPDPVPLEKVLADSGLVASVDSVTQPEQQQRTETENVVEHFAAAAAIASGRVRTRSHRRTESGRLTHRMQGLTVDVGESPVAFGGVPVPRPPSPVQKRAMDGDERRSARRRERVRAKRNEGGRGGLTRPSGLDGSGD</sequence>
<dbReference type="GO" id="GO:0043328">
    <property type="term" value="P:protein transport to vacuole involved in ubiquitin-dependent protein catabolic process via the multivesicular body sorting pathway"/>
    <property type="evidence" value="ECO:0007669"/>
    <property type="project" value="TreeGrafter"/>
</dbReference>
<reference evidence="5" key="2">
    <citation type="submission" date="2009-11" db="EMBL/GenBank/DDBJ databases">
        <title>The Genome Sequence of Allomyces macrogynus strain ATCC 38327.</title>
        <authorList>
            <consortium name="The Broad Institute Genome Sequencing Platform"/>
            <person name="Russ C."/>
            <person name="Cuomo C."/>
            <person name="Shea T."/>
            <person name="Young S.K."/>
            <person name="Zeng Q."/>
            <person name="Koehrsen M."/>
            <person name="Haas B."/>
            <person name="Borodovsky M."/>
            <person name="Guigo R."/>
            <person name="Alvarado L."/>
            <person name="Berlin A."/>
            <person name="Borenstein D."/>
            <person name="Chen Z."/>
            <person name="Engels R."/>
            <person name="Freedman E."/>
            <person name="Gellesch M."/>
            <person name="Goldberg J."/>
            <person name="Griggs A."/>
            <person name="Gujja S."/>
            <person name="Heiman D."/>
            <person name="Hepburn T."/>
            <person name="Howarth C."/>
            <person name="Jen D."/>
            <person name="Larson L."/>
            <person name="Lewis B."/>
            <person name="Mehta T."/>
            <person name="Park D."/>
            <person name="Pearson M."/>
            <person name="Roberts A."/>
            <person name="Saif S."/>
            <person name="Shenoy N."/>
            <person name="Sisk P."/>
            <person name="Stolte C."/>
            <person name="Sykes S."/>
            <person name="Walk T."/>
            <person name="White J."/>
            <person name="Yandava C."/>
            <person name="Burger G."/>
            <person name="Gray M.W."/>
            <person name="Holland P.W.H."/>
            <person name="King N."/>
            <person name="Lang F.B.F."/>
            <person name="Roger A.J."/>
            <person name="Ruiz-Trillo I."/>
            <person name="Lander E."/>
            <person name="Nusbaum C."/>
        </authorList>
    </citation>
    <scope>NUCLEOTIDE SEQUENCE [LARGE SCALE GENOMIC DNA]</scope>
    <source>
        <strain evidence="5">ATCC 38327</strain>
    </source>
</reference>
<dbReference type="Proteomes" id="UP000054350">
    <property type="component" value="Unassembled WGS sequence"/>
</dbReference>
<evidence type="ECO:0000313" key="4">
    <source>
        <dbReference type="EMBL" id="KNE65174.1"/>
    </source>
</evidence>
<name>A0A0L0SS38_ALLM3</name>
<feature type="compositionally biased region" description="Basic residues" evidence="2">
    <location>
        <begin position="1124"/>
        <end position="1133"/>
    </location>
</feature>
<evidence type="ECO:0000256" key="2">
    <source>
        <dbReference type="SAM" id="MobiDB-lite"/>
    </source>
</evidence>
<feature type="region of interest" description="Disordered" evidence="2">
    <location>
        <begin position="942"/>
        <end position="1000"/>
    </location>
</feature>
<dbReference type="AlphaFoldDB" id="A0A0L0SS38"/>
<gene>
    <name evidence="4" type="ORF">AMAG_10827</name>
</gene>
<organism evidence="4 5">
    <name type="scientific">Allomyces macrogynus (strain ATCC 38327)</name>
    <name type="common">Allomyces javanicus var. macrogynus</name>
    <dbReference type="NCBI Taxonomy" id="578462"/>
    <lineage>
        <taxon>Eukaryota</taxon>
        <taxon>Fungi</taxon>
        <taxon>Fungi incertae sedis</taxon>
        <taxon>Blastocladiomycota</taxon>
        <taxon>Blastocladiomycetes</taxon>
        <taxon>Blastocladiales</taxon>
        <taxon>Blastocladiaceae</taxon>
        <taxon>Allomyces</taxon>
    </lineage>
</organism>
<dbReference type="PROSITE" id="PS51180">
    <property type="entry name" value="BRO1"/>
    <property type="match status" value="1"/>
</dbReference>
<dbReference type="OrthoDB" id="64867at2759"/>
<evidence type="ECO:0000259" key="3">
    <source>
        <dbReference type="PROSITE" id="PS51180"/>
    </source>
</evidence>
<feature type="region of interest" description="Disordered" evidence="2">
    <location>
        <begin position="1097"/>
        <end position="1154"/>
    </location>
</feature>
<keyword evidence="5" id="KW-1185">Reference proteome</keyword>